<reference evidence="12" key="1">
    <citation type="submission" date="2025-08" db="UniProtKB">
        <authorList>
            <consortium name="RefSeq"/>
        </authorList>
    </citation>
    <scope>IDENTIFICATION</scope>
    <source>
        <tissue evidence="12">Testes</tissue>
    </source>
</reference>
<comment type="similarity">
    <text evidence="2 8">Belongs to the MINDY deubiquitinase family. FAM188 subfamily.</text>
</comment>
<gene>
    <name evidence="12" type="primary">LOC102808564</name>
</gene>
<dbReference type="Pfam" id="PF26038">
    <property type="entry name" value="Dimer_MINDY4_N"/>
    <property type="match status" value="1"/>
</dbReference>
<dbReference type="RefSeq" id="XP_006816566.1">
    <property type="nucleotide sequence ID" value="XM_006816503.1"/>
</dbReference>
<feature type="region of interest" description="Disordered" evidence="9">
    <location>
        <begin position="208"/>
        <end position="256"/>
    </location>
</feature>
<evidence type="ECO:0000256" key="8">
    <source>
        <dbReference type="RuleBase" id="RU367088"/>
    </source>
</evidence>
<evidence type="ECO:0000256" key="2">
    <source>
        <dbReference type="ARBA" id="ARBA00011074"/>
    </source>
</evidence>
<feature type="compositionally biased region" description="Polar residues" evidence="9">
    <location>
        <begin position="213"/>
        <end position="224"/>
    </location>
</feature>
<feature type="compositionally biased region" description="Polar residues" evidence="9">
    <location>
        <begin position="102"/>
        <end position="118"/>
    </location>
</feature>
<sequence>MDHASVESLTGSLVREYLSRKGLKNTLDTMDKEFPRTRDSISNRVQLAKELNIEKLLKRNKEQEMPLRTMLEVIAKHLLDKRVNKSSSASNLSESTVKEQRPSSSKGNRSASGKSPKTGTWDLDGDMEVMDLGGLPQSNLGPTGRTASIKKSSSSSRYVSKPDPEPVTDRTDFHRPSDLIEDIETDYNNYKPKNIIRDPPKMEYTAKEETLPASKTNARPTTASNRHRGMSGPISSSRDDVGRRRGPKKTSNITPGLGSMLEFYPLDTASDKIVDEDKPEMNILETPAAYNKVDRNKDNAISKLVNDNQVVNNKLEQKSVVEEKKRPKSSSSQKPKAVHGDMELGDVDDLETDLGDLTLGPVPSAQLRNIVDAKPITLQQAMELKNLMFGSPSVSFSPEWRNQGFGFSNKPRLEYGMVQHKGGPCGVLASVQACMLQHLLFGKDKVPSTASLEPTNHERSTCLAHAITDILWRAGEKKQAILALPSGRSIFSGGGRYKPDHLTETLVLNSFTKYDELSDFVRANVGVFEGDQCGGVILLLYSALLSRTIDNVIGDMDEPTNKLMGMHGYCTQEMVNLILTGKAVSNVFNDVMEIGSGEGTEKMILKGIKSRSDIGLLSLFEHYGSCEVGVNFKTPRYPIWVVCSESHFSVLFCLKKELISDWRMERRFDLYYYDGLSRQEEEIRLTVDTTVSYTPPYDEELVPPLDHCIRTKWKDSVIDWNGIEPIL</sequence>
<keyword evidence="3 8" id="KW-0645">Protease</keyword>
<evidence type="ECO:0000256" key="1">
    <source>
        <dbReference type="ARBA" id="ARBA00000707"/>
    </source>
</evidence>
<evidence type="ECO:0000313" key="12">
    <source>
        <dbReference type="RefSeq" id="XP_006816566.1"/>
    </source>
</evidence>
<accession>A0ABM0M975</accession>
<evidence type="ECO:0000256" key="7">
    <source>
        <dbReference type="ARBA" id="ARBA00037630"/>
    </source>
</evidence>
<keyword evidence="4 8" id="KW-0833">Ubl conjugation pathway</keyword>
<evidence type="ECO:0000256" key="4">
    <source>
        <dbReference type="ARBA" id="ARBA00022786"/>
    </source>
</evidence>
<dbReference type="Pfam" id="PF13898">
    <property type="entry name" value="MINDY-3_4_CD"/>
    <property type="match status" value="1"/>
</dbReference>
<organism evidence="11 12">
    <name type="scientific">Saccoglossus kowalevskii</name>
    <name type="common">Acorn worm</name>
    <dbReference type="NCBI Taxonomy" id="10224"/>
    <lineage>
        <taxon>Eukaryota</taxon>
        <taxon>Metazoa</taxon>
        <taxon>Hemichordata</taxon>
        <taxon>Enteropneusta</taxon>
        <taxon>Harrimaniidae</taxon>
        <taxon>Saccoglossus</taxon>
    </lineage>
</organism>
<proteinExistence type="inferred from homology"/>
<dbReference type="PANTHER" id="PTHR12473:SF8">
    <property type="entry name" value="UBIQUITIN CARBOXYL-TERMINAL HYDROLASE MINDY-4-RELATED"/>
    <property type="match status" value="1"/>
</dbReference>
<evidence type="ECO:0000256" key="6">
    <source>
        <dbReference type="ARBA" id="ARBA00022807"/>
    </source>
</evidence>
<feature type="compositionally biased region" description="Low complexity" evidence="9">
    <location>
        <begin position="86"/>
        <end position="95"/>
    </location>
</feature>
<dbReference type="InterPro" id="IPR039785">
    <property type="entry name" value="MINY3/4"/>
</dbReference>
<feature type="compositionally biased region" description="Basic and acidic residues" evidence="9">
    <location>
        <begin position="315"/>
        <end position="325"/>
    </location>
</feature>
<dbReference type="GeneID" id="102808564"/>
<comment type="catalytic activity">
    <reaction evidence="1 8">
        <text>Thiol-dependent hydrolysis of ester, thioester, amide, peptide and isopeptide bonds formed by the C-terminal Gly of ubiquitin (a 76-residue protein attached to proteins as an intracellular targeting signal).</text>
        <dbReference type="EC" id="3.4.19.12"/>
    </reaction>
</comment>
<keyword evidence="11" id="KW-1185">Reference proteome</keyword>
<feature type="compositionally biased region" description="Low complexity" evidence="9">
    <location>
        <begin position="149"/>
        <end position="159"/>
    </location>
</feature>
<keyword evidence="5 8" id="KW-0378">Hydrolase</keyword>
<protein>
    <recommendedName>
        <fullName evidence="8">Ubiquitin carboxyl-terminal hydrolase MINDY</fullName>
        <ecNumber evidence="8">3.4.19.12</ecNumber>
    </recommendedName>
</protein>
<dbReference type="PANTHER" id="PTHR12473">
    <property type="entry name" value="UBIQUITIN CARBOXYL-TERMINAL HYDROLASE MINDY-4-RELATED"/>
    <property type="match status" value="1"/>
</dbReference>
<feature type="region of interest" description="Disordered" evidence="9">
    <location>
        <begin position="315"/>
        <end position="342"/>
    </location>
</feature>
<evidence type="ECO:0000259" key="10">
    <source>
        <dbReference type="SMART" id="SM01174"/>
    </source>
</evidence>
<feature type="compositionally biased region" description="Basic and acidic residues" evidence="9">
    <location>
        <begin position="160"/>
        <end position="173"/>
    </location>
</feature>
<evidence type="ECO:0000313" key="11">
    <source>
        <dbReference type="Proteomes" id="UP000694865"/>
    </source>
</evidence>
<feature type="region of interest" description="Disordered" evidence="9">
    <location>
        <begin position="83"/>
        <end position="173"/>
    </location>
</feature>
<evidence type="ECO:0000256" key="9">
    <source>
        <dbReference type="SAM" id="MobiDB-lite"/>
    </source>
</evidence>
<comment type="function">
    <text evidence="7">Probable hydrolase that can remove 'Lys-48'-linked conjugated ubiquitin from proteins.</text>
</comment>
<dbReference type="InterPro" id="IPR025257">
    <property type="entry name" value="MINDY-3/4_CD"/>
</dbReference>
<dbReference type="SMART" id="SM01174">
    <property type="entry name" value="DUF4205"/>
    <property type="match status" value="1"/>
</dbReference>
<dbReference type="Proteomes" id="UP000694865">
    <property type="component" value="Unplaced"/>
</dbReference>
<evidence type="ECO:0000256" key="3">
    <source>
        <dbReference type="ARBA" id="ARBA00022670"/>
    </source>
</evidence>
<dbReference type="InterPro" id="IPR059022">
    <property type="entry name" value="MINDY4_N"/>
</dbReference>
<name>A0ABM0M975_SACKO</name>
<keyword evidence="6 8" id="KW-0788">Thiol protease</keyword>
<dbReference type="EC" id="3.4.19.12" evidence="8"/>
<feature type="domain" description="Deubiquitinating enzyme MINDY-3/4 conserved" evidence="10">
    <location>
        <begin position="385"/>
        <end position="722"/>
    </location>
</feature>
<comment type="function">
    <text evidence="8">Hydrolase that can remove 'Lys-48'-linked conjugated ubiquitin from proteins.</text>
</comment>
<evidence type="ECO:0000256" key="5">
    <source>
        <dbReference type="ARBA" id="ARBA00022801"/>
    </source>
</evidence>